<name>A0A6V7PI81_ANACO</name>
<dbReference type="AlphaFoldDB" id="A0A6V7PI81"/>
<protein>
    <submittedName>
        <fullName evidence="1">Uncharacterized protein</fullName>
    </submittedName>
</protein>
<organism evidence="1">
    <name type="scientific">Ananas comosus var. bracteatus</name>
    <name type="common">red pineapple</name>
    <dbReference type="NCBI Taxonomy" id="296719"/>
    <lineage>
        <taxon>Eukaryota</taxon>
        <taxon>Viridiplantae</taxon>
        <taxon>Streptophyta</taxon>
        <taxon>Embryophyta</taxon>
        <taxon>Tracheophyta</taxon>
        <taxon>Spermatophyta</taxon>
        <taxon>Magnoliopsida</taxon>
        <taxon>Liliopsida</taxon>
        <taxon>Poales</taxon>
        <taxon>Bromeliaceae</taxon>
        <taxon>Bromelioideae</taxon>
        <taxon>Ananas</taxon>
    </lineage>
</organism>
<dbReference type="EMBL" id="LR862148">
    <property type="protein sequence ID" value="CAD1830373.1"/>
    <property type="molecule type" value="Genomic_DNA"/>
</dbReference>
<evidence type="ECO:0000313" key="1">
    <source>
        <dbReference type="EMBL" id="CAD1830373.1"/>
    </source>
</evidence>
<sequence length="154" mass="17595">MRRILRLLPLCPFAHACEGRSLQAGTPEMAIAIYIHRAGLGAEVDCREQSSFLEWGSWILLEKKKKKKKKKKRRKKKLVKKSFKVRELYRIGEELESSLLMAAVALGNNNSEEHPLYISYKVPSLANPILETPHISFLGDRYNLGEQLGWGQFG</sequence>
<accession>A0A6V7PI81</accession>
<reference evidence="1" key="1">
    <citation type="submission" date="2020-07" db="EMBL/GenBank/DDBJ databases">
        <authorList>
            <person name="Lin J."/>
        </authorList>
    </citation>
    <scope>NUCLEOTIDE SEQUENCE</scope>
</reference>
<gene>
    <name evidence="1" type="ORF">CB5_LOCUS13584</name>
</gene>
<proteinExistence type="predicted"/>